<evidence type="ECO:0000313" key="2">
    <source>
        <dbReference type="EMBL" id="CEG21457.1"/>
    </source>
</evidence>
<keyword evidence="1" id="KW-1133">Transmembrane helix</keyword>
<gene>
    <name evidence="2" type="ORF">BN1080_00367</name>
</gene>
<feature type="transmembrane region" description="Helical" evidence="1">
    <location>
        <begin position="164"/>
        <end position="185"/>
    </location>
</feature>
<keyword evidence="1" id="KW-0812">Transmembrane</keyword>
<evidence type="ECO:0000256" key="1">
    <source>
        <dbReference type="SAM" id="Phobius"/>
    </source>
</evidence>
<name>A0A098EI35_9BACL</name>
<evidence type="ECO:0000313" key="3">
    <source>
        <dbReference type="Proteomes" id="UP000043699"/>
    </source>
</evidence>
<dbReference type="InterPro" id="IPR021359">
    <property type="entry name" value="DUF2812"/>
</dbReference>
<protein>
    <recommendedName>
        <fullName evidence="4">DUF2812 domain-containing protein</fullName>
    </recommendedName>
</protein>
<dbReference type="RefSeq" id="WP_052649960.1">
    <property type="nucleotide sequence ID" value="NZ_CCXS01000001.1"/>
</dbReference>
<accession>A0A098EI35</accession>
<proteinExistence type="predicted"/>
<keyword evidence="1" id="KW-0472">Membrane</keyword>
<dbReference type="Pfam" id="PF11193">
    <property type="entry name" value="DUF2812"/>
    <property type="match status" value="1"/>
</dbReference>
<evidence type="ECO:0008006" key="4">
    <source>
        <dbReference type="Google" id="ProtNLM"/>
    </source>
</evidence>
<dbReference type="STRING" id="1499687.BN1080_00367"/>
<reference evidence="2 3" key="1">
    <citation type="submission" date="2014-09" db="EMBL/GenBank/DDBJ databases">
        <authorList>
            <person name="Urmite Genomes Urmite Genomes"/>
        </authorList>
    </citation>
    <scope>NUCLEOTIDE SEQUENCE [LARGE SCALE GENOMIC DNA]</scope>
    <source>
        <strain evidence="2 3">ES2</strain>
    </source>
</reference>
<dbReference type="AlphaFoldDB" id="A0A098EI35"/>
<keyword evidence="3" id="KW-1185">Reference proteome</keyword>
<organism evidence="2 3">
    <name type="scientific">Planococcus massiliensis</name>
    <dbReference type="NCBI Taxonomy" id="1499687"/>
    <lineage>
        <taxon>Bacteria</taxon>
        <taxon>Bacillati</taxon>
        <taxon>Bacillota</taxon>
        <taxon>Bacilli</taxon>
        <taxon>Bacillales</taxon>
        <taxon>Caryophanaceae</taxon>
        <taxon>Planococcus</taxon>
    </lineage>
</organism>
<dbReference type="EMBL" id="CCXS01000001">
    <property type="protein sequence ID" value="CEG21457.1"/>
    <property type="molecule type" value="Genomic_DNA"/>
</dbReference>
<dbReference type="Proteomes" id="UP000043699">
    <property type="component" value="Unassembled WGS sequence"/>
</dbReference>
<sequence>MKKFKLFMDIQKEEDWLNGMVKKGWLCKHVSAWGIYDFEKTASAEQVIRIDYPTFRTSDAKKRYIELYEDYGWQHLGGNWLHYWLKPADGRDELFSDHTSQKAYLRRLLEYYGSIGFVLLVIAFSVLNNGSYSKSLKGAYLTPGLWEKEGSEFLSAFLFETPFALMRFGMPWLLLGWGIAFILVYSKYHKKAKELDKTT</sequence>
<feature type="transmembrane region" description="Helical" evidence="1">
    <location>
        <begin position="108"/>
        <end position="127"/>
    </location>
</feature>